<name>A0A498PYD9_9MYCO</name>
<evidence type="ECO:0000313" key="2">
    <source>
        <dbReference type="EMBL" id="VBA37744.1"/>
    </source>
</evidence>
<feature type="domain" description="Group II intron maturase-specific" evidence="1">
    <location>
        <begin position="1"/>
        <end position="74"/>
    </location>
</feature>
<dbReference type="OrthoDB" id="1550386at2"/>
<dbReference type="Pfam" id="PF08388">
    <property type="entry name" value="GIIM"/>
    <property type="match status" value="1"/>
</dbReference>
<reference evidence="2 3" key="1">
    <citation type="submission" date="2018-09" db="EMBL/GenBank/DDBJ databases">
        <authorList>
            <person name="Tagini F."/>
        </authorList>
    </citation>
    <scope>NUCLEOTIDE SEQUENCE [LARGE SCALE GENOMIC DNA]</scope>
    <source>
        <strain evidence="2 3">MK136</strain>
    </source>
</reference>
<evidence type="ECO:0000259" key="1">
    <source>
        <dbReference type="Pfam" id="PF08388"/>
    </source>
</evidence>
<proteinExistence type="predicted"/>
<dbReference type="AlphaFoldDB" id="A0A498PYD9"/>
<gene>
    <name evidence="2" type="ORF">LAUMK136_02095</name>
</gene>
<evidence type="ECO:0000313" key="3">
    <source>
        <dbReference type="Proteomes" id="UP000273307"/>
    </source>
</evidence>
<organism evidence="2 3">
    <name type="scientific">Mycobacterium attenuatum</name>
    <dbReference type="NCBI Taxonomy" id="2341086"/>
    <lineage>
        <taxon>Bacteria</taxon>
        <taxon>Bacillati</taxon>
        <taxon>Actinomycetota</taxon>
        <taxon>Actinomycetes</taxon>
        <taxon>Mycobacteriales</taxon>
        <taxon>Mycobacteriaceae</taxon>
        <taxon>Mycobacterium</taxon>
    </lineage>
</organism>
<accession>A0A498PYD9</accession>
<sequence length="116" mass="13740">MQHARDRIRELTDRRRMLLDVQYIAGEVNRFLRGWGGYFRYGNSAQRFTKIRDYAVMRIAGFIAKKHRRSRAFGRWVIAYASDNQLGLIRLDKTVVAPRPFRSWRVAPNAGGERRR</sequence>
<dbReference type="InterPro" id="IPR013597">
    <property type="entry name" value="Mat_intron_G2"/>
</dbReference>
<keyword evidence="3" id="KW-1185">Reference proteome</keyword>
<dbReference type="Proteomes" id="UP000273307">
    <property type="component" value="Unassembled WGS sequence"/>
</dbReference>
<dbReference type="EMBL" id="UPHP01000046">
    <property type="protein sequence ID" value="VBA37744.1"/>
    <property type="molecule type" value="Genomic_DNA"/>
</dbReference>
<protein>
    <recommendedName>
        <fullName evidence="1">Group II intron maturase-specific domain-containing protein</fullName>
    </recommendedName>
</protein>